<dbReference type="AlphaFoldDB" id="A0A017HRS2"/>
<evidence type="ECO:0000313" key="1">
    <source>
        <dbReference type="EMBL" id="EYD77015.1"/>
    </source>
</evidence>
<proteinExistence type="predicted"/>
<name>A0A017HRS2_9RHOB</name>
<dbReference type="Proteomes" id="UP000019666">
    <property type="component" value="Unassembled WGS sequence"/>
</dbReference>
<dbReference type="EMBL" id="AOSK01000037">
    <property type="protein sequence ID" value="EYD77015.1"/>
    <property type="molecule type" value="Genomic_DNA"/>
</dbReference>
<protein>
    <submittedName>
        <fullName evidence="1">Uncharacterized protein</fullName>
    </submittedName>
</protein>
<dbReference type="HOGENOM" id="CLU_3316403_0_0_5"/>
<gene>
    <name evidence="1" type="ORF">Rumeso_01390</name>
</gene>
<keyword evidence="2" id="KW-1185">Reference proteome</keyword>
<sequence length="39" mass="4161">MFPLPRMPMCMSVLLLIGAPFGAVDMGNIGHVQSDDNQG</sequence>
<accession>A0A017HRS2</accession>
<evidence type="ECO:0000313" key="2">
    <source>
        <dbReference type="Proteomes" id="UP000019666"/>
    </source>
</evidence>
<reference evidence="1 2" key="1">
    <citation type="submission" date="2013-02" db="EMBL/GenBank/DDBJ databases">
        <authorList>
            <person name="Fiebig A."/>
            <person name="Goeker M."/>
            <person name="Klenk H.-P.P."/>
        </authorList>
    </citation>
    <scope>NUCLEOTIDE SEQUENCE [LARGE SCALE GENOMIC DNA]</scope>
    <source>
        <strain evidence="1 2">DSM 19309</strain>
    </source>
</reference>
<comment type="caution">
    <text evidence="1">The sequence shown here is derived from an EMBL/GenBank/DDBJ whole genome shotgun (WGS) entry which is preliminary data.</text>
</comment>
<organism evidence="1 2">
    <name type="scientific">Rubellimicrobium mesophilum DSM 19309</name>
    <dbReference type="NCBI Taxonomy" id="442562"/>
    <lineage>
        <taxon>Bacteria</taxon>
        <taxon>Pseudomonadati</taxon>
        <taxon>Pseudomonadota</taxon>
        <taxon>Alphaproteobacteria</taxon>
        <taxon>Rhodobacterales</taxon>
        <taxon>Roseobacteraceae</taxon>
        <taxon>Rubellimicrobium</taxon>
    </lineage>
</organism>